<evidence type="ECO:0000256" key="5">
    <source>
        <dbReference type="ARBA" id="ARBA00022490"/>
    </source>
</evidence>
<proteinExistence type="inferred from homology"/>
<dbReference type="InterPro" id="IPR002423">
    <property type="entry name" value="Cpn60/GroEL/TCP-1"/>
</dbReference>
<evidence type="ECO:0000256" key="1">
    <source>
        <dbReference type="ARBA" id="ARBA00002912"/>
    </source>
</evidence>
<dbReference type="OrthoDB" id="10052040at2759"/>
<dbReference type="PROSITE" id="PS00995">
    <property type="entry name" value="TCP1_3"/>
    <property type="match status" value="1"/>
</dbReference>
<keyword evidence="13" id="KW-1185">Reference proteome</keyword>
<sequence length="552" mass="60024">MSAIQSVNPNADVLRHGQALSMMVNSALGLQTVVKSNLGPKGTLKMLVSGAGDIKTTKDGKVLLSEMSFQNATAAMIARAATAQDDITGDGTTSNVLLIGELLKQAFRYVSDGVHPRPITEGFELARQEALRLLEQFKITLENPLDRATLLAVAKTALSTKLAKNLADSLAPAIVDSVLTIGRFNNSIDLHMVEIMKMYHHSIFESKLVVGLVLDHGARHPDMPKRVSNAFILTLNVSLEYEKSEVNSGFFYSSAEQRDKLIESERKFIDNRLKKIVEFKESVCSEEAGEKRGFVLVSQKGIDPLSLDVLAKHGILALRRAKRRNMERYFEEMLILHRLTLLCGGSALNSVDDLTPSVLGYAGIVYEQSVGEEKFTFIEQVEKPKSVTILIKGPNAHSMAQVNDAIRDGLRAVKNTIEDRSLLPGAGCIQALLHASLTSPSFKDSILGKPKLGVQAFADALLIIPKTLCFNAGLDAQDVLVALQDEISAGNKSAGIDLQSGSILDPALEGIWDNYKVLRHMISSSVTIASNLLLVDEVIRAGRSSLKNEPSE</sequence>
<comment type="subunit">
    <text evidence="4">Component of the T-complex protein 1 (TCP1) complex.</text>
</comment>
<dbReference type="InterPro" id="IPR027409">
    <property type="entry name" value="GroEL-like_apical_dom_sf"/>
</dbReference>
<dbReference type="Gene3D" id="3.30.260.10">
    <property type="entry name" value="TCP-1-like chaperonin intermediate domain"/>
    <property type="match status" value="1"/>
</dbReference>
<dbReference type="SUPFAM" id="SSF52029">
    <property type="entry name" value="GroEL apical domain-like"/>
    <property type="match status" value="1"/>
</dbReference>
<dbReference type="AlphaFoldDB" id="A0A098VVI1"/>
<evidence type="ECO:0000256" key="11">
    <source>
        <dbReference type="RuleBase" id="RU004187"/>
    </source>
</evidence>
<dbReference type="SUPFAM" id="SSF48592">
    <property type="entry name" value="GroEL equatorial domain-like"/>
    <property type="match status" value="1"/>
</dbReference>
<keyword evidence="6 11" id="KW-0547">Nucleotide-binding</keyword>
<dbReference type="GO" id="GO:0005832">
    <property type="term" value="C:chaperonin-containing T-complex"/>
    <property type="evidence" value="ECO:0007669"/>
    <property type="project" value="UniProtKB-ARBA"/>
</dbReference>
<dbReference type="GO" id="GO:0051082">
    <property type="term" value="F:unfolded protein binding"/>
    <property type="evidence" value="ECO:0007669"/>
    <property type="project" value="InterPro"/>
</dbReference>
<dbReference type="FunFam" id="3.30.260.10:FF:000017">
    <property type="entry name" value="T-complex protein 1 subunit zeta"/>
    <property type="match status" value="1"/>
</dbReference>
<organism evidence="12 13">
    <name type="scientific">Mitosporidium daphniae</name>
    <dbReference type="NCBI Taxonomy" id="1485682"/>
    <lineage>
        <taxon>Eukaryota</taxon>
        <taxon>Fungi</taxon>
        <taxon>Fungi incertae sedis</taxon>
        <taxon>Microsporidia</taxon>
        <taxon>Mitosporidium</taxon>
    </lineage>
</organism>
<evidence type="ECO:0000256" key="7">
    <source>
        <dbReference type="ARBA" id="ARBA00022840"/>
    </source>
</evidence>
<dbReference type="Gene3D" id="1.10.560.10">
    <property type="entry name" value="GroEL-like equatorial domain"/>
    <property type="match status" value="1"/>
</dbReference>
<dbReference type="InterPro" id="IPR017998">
    <property type="entry name" value="Chaperone_TCP-1"/>
</dbReference>
<comment type="subcellular location">
    <subcellularLocation>
        <location evidence="2">Cytoplasm</location>
    </subcellularLocation>
</comment>
<keyword evidence="8 11" id="KW-0143">Chaperone</keyword>
<keyword evidence="5" id="KW-0963">Cytoplasm</keyword>
<dbReference type="RefSeq" id="XP_013239341.1">
    <property type="nucleotide sequence ID" value="XM_013383887.1"/>
</dbReference>
<dbReference type="InterPro" id="IPR027413">
    <property type="entry name" value="GROEL-like_equatorial_sf"/>
</dbReference>
<accession>A0A098VVI1</accession>
<evidence type="ECO:0000256" key="10">
    <source>
        <dbReference type="ARBA" id="ARBA00044261"/>
    </source>
</evidence>
<dbReference type="InterPro" id="IPR002194">
    <property type="entry name" value="Chaperonin_TCP-1_CS"/>
</dbReference>
<dbReference type="InterPro" id="IPR027410">
    <property type="entry name" value="TCP-1-like_intermed_sf"/>
</dbReference>
<dbReference type="InterPro" id="IPR012722">
    <property type="entry name" value="Chap_CCT_zeta"/>
</dbReference>
<dbReference type="Pfam" id="PF00118">
    <property type="entry name" value="Cpn60_TCP1"/>
    <property type="match status" value="1"/>
</dbReference>
<name>A0A098VVI1_9MICR</name>
<dbReference type="PANTHER" id="PTHR11353">
    <property type="entry name" value="CHAPERONIN"/>
    <property type="match status" value="1"/>
</dbReference>
<dbReference type="PRINTS" id="PR00304">
    <property type="entry name" value="TCOMPLEXTCP1"/>
</dbReference>
<gene>
    <name evidence="12" type="ORF">DI09_126p40</name>
</gene>
<evidence type="ECO:0000256" key="3">
    <source>
        <dbReference type="ARBA" id="ARBA00008020"/>
    </source>
</evidence>
<protein>
    <recommendedName>
        <fullName evidence="9">T-complex protein 1 subunit zeta</fullName>
    </recommendedName>
    <alternativeName>
        <fullName evidence="10">CCT-zeta</fullName>
    </alternativeName>
</protein>
<evidence type="ECO:0000256" key="9">
    <source>
        <dbReference type="ARBA" id="ARBA00039582"/>
    </source>
</evidence>
<evidence type="ECO:0000313" key="13">
    <source>
        <dbReference type="Proteomes" id="UP000029725"/>
    </source>
</evidence>
<dbReference type="CDD" id="cd03342">
    <property type="entry name" value="TCP1_zeta"/>
    <property type="match status" value="1"/>
</dbReference>
<dbReference type="GO" id="GO:0140662">
    <property type="term" value="F:ATP-dependent protein folding chaperone"/>
    <property type="evidence" value="ECO:0007669"/>
    <property type="project" value="InterPro"/>
</dbReference>
<dbReference type="HOGENOM" id="CLU_008891_3_1_1"/>
<dbReference type="FunFam" id="1.10.560.10:FF:000058">
    <property type="entry name" value="T-complex protein 1 subunit zeta"/>
    <property type="match status" value="1"/>
</dbReference>
<evidence type="ECO:0000256" key="8">
    <source>
        <dbReference type="ARBA" id="ARBA00023186"/>
    </source>
</evidence>
<evidence type="ECO:0000256" key="2">
    <source>
        <dbReference type="ARBA" id="ARBA00004496"/>
    </source>
</evidence>
<dbReference type="GO" id="GO:0016887">
    <property type="term" value="F:ATP hydrolysis activity"/>
    <property type="evidence" value="ECO:0007669"/>
    <property type="project" value="InterPro"/>
</dbReference>
<keyword evidence="7 11" id="KW-0067">ATP-binding</keyword>
<dbReference type="NCBIfam" id="TIGR02347">
    <property type="entry name" value="chap_CCT_zeta"/>
    <property type="match status" value="1"/>
</dbReference>
<evidence type="ECO:0000256" key="4">
    <source>
        <dbReference type="ARBA" id="ARBA00011381"/>
    </source>
</evidence>
<dbReference type="Proteomes" id="UP000029725">
    <property type="component" value="Unassembled WGS sequence"/>
</dbReference>
<comment type="caution">
    <text evidence="12">The sequence shown here is derived from an EMBL/GenBank/DDBJ whole genome shotgun (WGS) entry which is preliminary data.</text>
</comment>
<evidence type="ECO:0000256" key="6">
    <source>
        <dbReference type="ARBA" id="ARBA00022741"/>
    </source>
</evidence>
<dbReference type="GeneID" id="25258207"/>
<dbReference type="FunFam" id="3.50.7.10:FF:000004">
    <property type="entry name" value="T-complex protein 1 subunit zeta"/>
    <property type="match status" value="1"/>
</dbReference>
<dbReference type="VEuPathDB" id="MicrosporidiaDB:DI09_126p40"/>
<reference evidence="12 13" key="1">
    <citation type="submission" date="2014-04" db="EMBL/GenBank/DDBJ databases">
        <title>A new species of microsporidia sheds light on the evolution of extreme parasitism.</title>
        <authorList>
            <person name="Haag K.L."/>
            <person name="James T.Y."/>
            <person name="Larsson R."/>
            <person name="Schaer T.M."/>
            <person name="Refardt D."/>
            <person name="Pombert J.-F."/>
            <person name="Ebert D."/>
        </authorList>
    </citation>
    <scope>NUCLEOTIDE SEQUENCE [LARGE SCALE GENOMIC DNA]</scope>
    <source>
        <strain evidence="12 13">UGP3</strain>
        <tissue evidence="12">Spores</tissue>
    </source>
</reference>
<evidence type="ECO:0000313" key="12">
    <source>
        <dbReference type="EMBL" id="KGG52905.1"/>
    </source>
</evidence>
<dbReference type="GO" id="GO:0005524">
    <property type="term" value="F:ATP binding"/>
    <property type="evidence" value="ECO:0007669"/>
    <property type="project" value="UniProtKB-KW"/>
</dbReference>
<dbReference type="Gene3D" id="3.50.7.10">
    <property type="entry name" value="GroEL"/>
    <property type="match status" value="1"/>
</dbReference>
<comment type="similarity">
    <text evidence="3 11">Belongs to the TCP-1 chaperonin family.</text>
</comment>
<dbReference type="PROSITE" id="PS00750">
    <property type="entry name" value="TCP1_1"/>
    <property type="match status" value="1"/>
</dbReference>
<comment type="function">
    <text evidence="1">Molecular chaperone; assists the folding of proteins upon ATP hydrolysis.</text>
</comment>
<dbReference type="SUPFAM" id="SSF54849">
    <property type="entry name" value="GroEL-intermediate domain like"/>
    <property type="match status" value="1"/>
</dbReference>
<dbReference type="EMBL" id="JMKJ01000029">
    <property type="protein sequence ID" value="KGG52905.1"/>
    <property type="molecule type" value="Genomic_DNA"/>
</dbReference>